<dbReference type="Pfam" id="PF00078">
    <property type="entry name" value="RVT_1"/>
    <property type="match status" value="1"/>
</dbReference>
<dbReference type="InterPro" id="IPR000477">
    <property type="entry name" value="RT_dom"/>
</dbReference>
<reference evidence="2 3" key="1">
    <citation type="submission" date="2024-10" db="EMBL/GenBank/DDBJ databases">
        <title>The Natural Products Discovery Center: Release of the First 8490 Sequenced Strains for Exploring Actinobacteria Biosynthetic Diversity.</title>
        <authorList>
            <person name="Kalkreuter E."/>
            <person name="Kautsar S.A."/>
            <person name="Yang D."/>
            <person name="Bader C.D."/>
            <person name="Teijaro C.N."/>
            <person name="Fluegel L."/>
            <person name="Davis C.M."/>
            <person name="Simpson J.R."/>
            <person name="Lauterbach L."/>
            <person name="Steele A.D."/>
            <person name="Gui C."/>
            <person name="Meng S."/>
            <person name="Li G."/>
            <person name="Viehrig K."/>
            <person name="Ye F."/>
            <person name="Su P."/>
            <person name="Kiefer A.F."/>
            <person name="Nichols A."/>
            <person name="Cepeda A.J."/>
            <person name="Yan W."/>
            <person name="Fan B."/>
            <person name="Jiang Y."/>
            <person name="Adhikari A."/>
            <person name="Zheng C.-J."/>
            <person name="Schuster L."/>
            <person name="Cowan T.M."/>
            <person name="Smanski M.J."/>
            <person name="Chevrette M.G."/>
            <person name="De Carvalho L.P.S."/>
            <person name="Shen B."/>
        </authorList>
    </citation>
    <scope>NUCLEOTIDE SEQUENCE [LARGE SCALE GENOMIC DNA]</scope>
    <source>
        <strain evidence="2 3">NPDC000140</strain>
    </source>
</reference>
<dbReference type="CDD" id="cd01646">
    <property type="entry name" value="RT_Bac_retron_I"/>
    <property type="match status" value="1"/>
</dbReference>
<dbReference type="PROSITE" id="PS50878">
    <property type="entry name" value="RT_POL"/>
    <property type="match status" value="1"/>
</dbReference>
<name>A0ABW6VR04_9ACTN</name>
<dbReference type="Proteomes" id="UP001602287">
    <property type="component" value="Unassembled WGS sequence"/>
</dbReference>
<protein>
    <submittedName>
        <fullName evidence="2">RNA-directed DNA polymerase</fullName>
    </submittedName>
</protein>
<gene>
    <name evidence="2" type="ORF">ACFY3B_04885</name>
</gene>
<dbReference type="GO" id="GO:0003964">
    <property type="term" value="F:RNA-directed DNA polymerase activity"/>
    <property type="evidence" value="ECO:0007669"/>
    <property type="project" value="UniProtKB-KW"/>
</dbReference>
<dbReference type="EMBL" id="JBIAZM010000002">
    <property type="protein sequence ID" value="MFF5198927.1"/>
    <property type="molecule type" value="Genomic_DNA"/>
</dbReference>
<proteinExistence type="predicted"/>
<evidence type="ECO:0000313" key="3">
    <source>
        <dbReference type="Proteomes" id="UP001602287"/>
    </source>
</evidence>
<keyword evidence="2" id="KW-0548">Nucleotidyltransferase</keyword>
<sequence>MQPVPATVLSRLDLEQAARQEAGATEALMPTAPGTVQLAQNAAPFASWLAGQLQAGLVPCRGLIVAVAKPDTGIRPVAAWGLAERVTYRALTDLLMSEAKYEGGRSPEAHAEFSYAPLAHALTRGRRPDAPKEQQWPHSAAVQYVVRADVAAFYDYIDHDILARELLLRAADHAAITCLLELLFEVQGRRYGLPQLLEPSDRLSDLYAARILRALRRKQWAAWRYNDDFRIATDTFEDVKRSLDDLAAAARDNGLVLNESKTRTPSFATYWEDNEIPDYDDSADTDPQWAIDVLNATVTPRDLAAGSTATGQIPLHEADRGVIRKIRRALIRLADPPEPQAITVLPKLENIVAFVSSSTPYALAYLQAMAHTNRSAVVTSLTALIADVSLSGWQRLCLLRAIHELGLTDADPFSTWVTDHRAQRYEPAVRAEAALVLAAANKIDAPEVIRALDEEPSALASWYLVALRHLHSHGTVSPEAYDAVRDESGLYAAILARP</sequence>
<keyword evidence="2" id="KW-0808">Transferase</keyword>
<comment type="caution">
    <text evidence="2">The sequence shown here is derived from an EMBL/GenBank/DDBJ whole genome shotgun (WGS) entry which is preliminary data.</text>
</comment>
<evidence type="ECO:0000313" key="2">
    <source>
        <dbReference type="EMBL" id="MFF5198927.1"/>
    </source>
</evidence>
<keyword evidence="2" id="KW-0695">RNA-directed DNA polymerase</keyword>
<organism evidence="2 3">
    <name type="scientific">Micromonospora parva</name>
    <dbReference type="NCBI Taxonomy" id="1464048"/>
    <lineage>
        <taxon>Bacteria</taxon>
        <taxon>Bacillati</taxon>
        <taxon>Actinomycetota</taxon>
        <taxon>Actinomycetes</taxon>
        <taxon>Micromonosporales</taxon>
        <taxon>Micromonosporaceae</taxon>
        <taxon>Micromonospora</taxon>
    </lineage>
</organism>
<accession>A0ABW6VR04</accession>
<feature type="domain" description="Reverse transcriptase" evidence="1">
    <location>
        <begin position="48"/>
        <end position="276"/>
    </location>
</feature>
<keyword evidence="3" id="KW-1185">Reference proteome</keyword>
<evidence type="ECO:0000259" key="1">
    <source>
        <dbReference type="PROSITE" id="PS50878"/>
    </source>
</evidence>
<dbReference type="RefSeq" id="WP_030334846.1">
    <property type="nucleotide sequence ID" value="NZ_JBEZDH010000004.1"/>
</dbReference>